<feature type="transmembrane region" description="Helical" evidence="1">
    <location>
        <begin position="12"/>
        <end position="29"/>
    </location>
</feature>
<proteinExistence type="predicted"/>
<keyword evidence="1" id="KW-0472">Membrane</keyword>
<name>A0A0N4SYU4_BRUPA</name>
<reference evidence="4" key="1">
    <citation type="submission" date="2017-02" db="UniProtKB">
        <authorList>
            <consortium name="WormBaseParasite"/>
        </authorList>
    </citation>
    <scope>IDENTIFICATION</scope>
</reference>
<evidence type="ECO:0000313" key="2">
    <source>
        <dbReference type="EMBL" id="VDN82107.1"/>
    </source>
</evidence>
<dbReference type="EMBL" id="UZAD01000054">
    <property type="protein sequence ID" value="VDN82107.1"/>
    <property type="molecule type" value="Genomic_DNA"/>
</dbReference>
<evidence type="ECO:0000256" key="1">
    <source>
        <dbReference type="SAM" id="Phobius"/>
    </source>
</evidence>
<keyword evidence="1" id="KW-1133">Transmembrane helix</keyword>
<keyword evidence="1" id="KW-0812">Transmembrane</keyword>
<keyword evidence="3" id="KW-1185">Reference proteome</keyword>
<gene>
    <name evidence="2" type="ORF">BPAG_LOCUS921</name>
</gene>
<evidence type="ECO:0000313" key="3">
    <source>
        <dbReference type="Proteomes" id="UP000278627"/>
    </source>
</evidence>
<feature type="transmembrane region" description="Helical" evidence="1">
    <location>
        <begin position="59"/>
        <end position="77"/>
    </location>
</feature>
<dbReference type="WBParaSite" id="BPAG_0000092001-mRNA-1">
    <property type="protein sequence ID" value="BPAG_0000092001-mRNA-1"/>
    <property type="gene ID" value="BPAG_0000092001"/>
</dbReference>
<dbReference type="Proteomes" id="UP000278627">
    <property type="component" value="Unassembled WGS sequence"/>
</dbReference>
<organism evidence="4">
    <name type="scientific">Brugia pahangi</name>
    <name type="common">Filarial nematode worm</name>
    <dbReference type="NCBI Taxonomy" id="6280"/>
    <lineage>
        <taxon>Eukaryota</taxon>
        <taxon>Metazoa</taxon>
        <taxon>Ecdysozoa</taxon>
        <taxon>Nematoda</taxon>
        <taxon>Chromadorea</taxon>
        <taxon>Rhabditida</taxon>
        <taxon>Spirurina</taxon>
        <taxon>Spiruromorpha</taxon>
        <taxon>Filarioidea</taxon>
        <taxon>Onchocercidae</taxon>
        <taxon>Brugia</taxon>
    </lineage>
</organism>
<dbReference type="AlphaFoldDB" id="A0A0N4SYU4"/>
<protein>
    <submittedName>
        <fullName evidence="4">HIG1 domain-containing protein</fullName>
    </submittedName>
</protein>
<evidence type="ECO:0000313" key="4">
    <source>
        <dbReference type="WBParaSite" id="BPAG_0000092001-mRNA-1"/>
    </source>
</evidence>
<accession>A0A0N4SYU4</accession>
<feature type="transmembrane region" description="Helical" evidence="1">
    <location>
        <begin position="89"/>
        <end position="108"/>
    </location>
</feature>
<reference evidence="2 3" key="2">
    <citation type="submission" date="2018-11" db="EMBL/GenBank/DDBJ databases">
        <authorList>
            <consortium name="Pathogen Informatics"/>
        </authorList>
    </citation>
    <scope>NUCLEOTIDE SEQUENCE [LARGE SCALE GENOMIC DNA]</scope>
</reference>
<sequence length="123" mass="14365">MWKLTEIILTQISRKIFYISLHFAFITIFNNDDMSFLFHRLSDDTAVAKRMYEKFMKNPAIPVFACVALQMAFSIARKRFVKSMSQAEFNRSIALVPFTAFIGTAAWFHGTSIRDQQYIPHEE</sequence>